<keyword evidence="1" id="KW-0812">Transmembrane</keyword>
<keyword evidence="1" id="KW-0472">Membrane</keyword>
<keyword evidence="3" id="KW-1185">Reference proteome</keyword>
<sequence>MTLNKENKELKELEQYIVKYPDNEMIDATISTLRQYVPEKRRKSMIKYDRFTIFLKQAKPQIQFIHPMYWIVSIVLFALGYLITNQLESDPTLTLIIIAPLPFIFGLVEVFRGRDSHLIEMELTCKFSAFEVILTRLLIISVFNFGLTLMLTFVMSTSTTQNNLFKMLLIWLGPLTLFITLALFLSTRFRGVQFVPIFLSIWVMFTLLLVSDISWQEKLITFDLSFHLTLLMIGIVLVSLQVRSVINKFVRYQEGEIFETSY</sequence>
<keyword evidence="1" id="KW-1133">Transmembrane helix</keyword>
<dbReference type="EMBL" id="BAABDL010000041">
    <property type="protein sequence ID" value="GAA4063182.1"/>
    <property type="molecule type" value="Genomic_DNA"/>
</dbReference>
<comment type="caution">
    <text evidence="2">The sequence shown here is derived from an EMBL/GenBank/DDBJ whole genome shotgun (WGS) entry which is preliminary data.</text>
</comment>
<accession>A0ABP7VAP6</accession>
<dbReference type="Proteomes" id="UP001501734">
    <property type="component" value="Unassembled WGS sequence"/>
</dbReference>
<proteinExistence type="predicted"/>
<feature type="transmembrane region" description="Helical" evidence="1">
    <location>
        <begin position="133"/>
        <end position="156"/>
    </location>
</feature>
<evidence type="ECO:0000313" key="2">
    <source>
        <dbReference type="EMBL" id="GAA4063182.1"/>
    </source>
</evidence>
<name>A0ABP7VAP6_9BACI</name>
<organism evidence="2 3">
    <name type="scientific">Amphibacillus indicireducens</name>
    <dbReference type="NCBI Taxonomy" id="1076330"/>
    <lineage>
        <taxon>Bacteria</taxon>
        <taxon>Bacillati</taxon>
        <taxon>Bacillota</taxon>
        <taxon>Bacilli</taxon>
        <taxon>Bacillales</taxon>
        <taxon>Bacillaceae</taxon>
        <taxon>Amphibacillus</taxon>
    </lineage>
</organism>
<feature type="transmembrane region" description="Helical" evidence="1">
    <location>
        <begin position="194"/>
        <end position="213"/>
    </location>
</feature>
<protein>
    <submittedName>
        <fullName evidence="2">Uncharacterized protein</fullName>
    </submittedName>
</protein>
<feature type="transmembrane region" description="Helical" evidence="1">
    <location>
        <begin position="168"/>
        <end position="187"/>
    </location>
</feature>
<evidence type="ECO:0000313" key="3">
    <source>
        <dbReference type="Proteomes" id="UP001501734"/>
    </source>
</evidence>
<feature type="transmembrane region" description="Helical" evidence="1">
    <location>
        <begin position="64"/>
        <end position="83"/>
    </location>
</feature>
<gene>
    <name evidence="2" type="ORF">GCM10022410_07390</name>
</gene>
<evidence type="ECO:0000256" key="1">
    <source>
        <dbReference type="SAM" id="Phobius"/>
    </source>
</evidence>
<feature type="transmembrane region" description="Helical" evidence="1">
    <location>
        <begin position="219"/>
        <end position="242"/>
    </location>
</feature>
<feature type="transmembrane region" description="Helical" evidence="1">
    <location>
        <begin position="95"/>
        <end position="112"/>
    </location>
</feature>
<reference evidence="3" key="1">
    <citation type="journal article" date="2019" name="Int. J. Syst. Evol. Microbiol.">
        <title>The Global Catalogue of Microorganisms (GCM) 10K type strain sequencing project: providing services to taxonomists for standard genome sequencing and annotation.</title>
        <authorList>
            <consortium name="The Broad Institute Genomics Platform"/>
            <consortium name="The Broad Institute Genome Sequencing Center for Infectious Disease"/>
            <person name="Wu L."/>
            <person name="Ma J."/>
        </authorList>
    </citation>
    <scope>NUCLEOTIDE SEQUENCE [LARGE SCALE GENOMIC DNA]</scope>
    <source>
        <strain evidence="3">JCM 17250</strain>
    </source>
</reference>